<name>A0A366E628_9HYPH</name>
<gene>
    <name evidence="1" type="ORF">DFR47_102320</name>
</gene>
<dbReference type="EMBL" id="QNRH01000002">
    <property type="protein sequence ID" value="RBO97535.1"/>
    <property type="molecule type" value="Genomic_DNA"/>
</dbReference>
<protein>
    <submittedName>
        <fullName evidence="1">Uncharacterized protein (DUF934 family)</fullName>
    </submittedName>
</protein>
<dbReference type="InterPro" id="IPR008318">
    <property type="entry name" value="UCP030820"/>
</dbReference>
<keyword evidence="2" id="KW-1185">Reference proteome</keyword>
<dbReference type="Proteomes" id="UP000252893">
    <property type="component" value="Unassembled WGS sequence"/>
</dbReference>
<organism evidence="1 2">
    <name type="scientific">Pseudochrobactrum asaccharolyticum</name>
    <dbReference type="NCBI Taxonomy" id="354351"/>
    <lineage>
        <taxon>Bacteria</taxon>
        <taxon>Pseudomonadati</taxon>
        <taxon>Pseudomonadota</taxon>
        <taxon>Alphaproteobacteria</taxon>
        <taxon>Hyphomicrobiales</taxon>
        <taxon>Brucellaceae</taxon>
        <taxon>Pseudochrobactrum</taxon>
    </lineage>
</organism>
<proteinExistence type="predicted"/>
<dbReference type="OrthoDB" id="9800421at2"/>
<reference evidence="1 2" key="1">
    <citation type="submission" date="2018-06" db="EMBL/GenBank/DDBJ databases">
        <title>Genomic Encyclopedia of Type Strains, Phase IV (KMG-IV): sequencing the most valuable type-strain genomes for metagenomic binning, comparative biology and taxonomic classification.</title>
        <authorList>
            <person name="Goeker M."/>
        </authorList>
    </citation>
    <scope>NUCLEOTIDE SEQUENCE [LARGE SCALE GENOMIC DNA]</scope>
    <source>
        <strain evidence="1 2">DSM 25619</strain>
    </source>
</reference>
<evidence type="ECO:0000313" key="1">
    <source>
        <dbReference type="EMBL" id="RBO97535.1"/>
    </source>
</evidence>
<dbReference type="PIRSF" id="PIRSF030820">
    <property type="entry name" value="UCP030820"/>
    <property type="match status" value="1"/>
</dbReference>
<evidence type="ECO:0000313" key="2">
    <source>
        <dbReference type="Proteomes" id="UP000252893"/>
    </source>
</evidence>
<dbReference type="AlphaFoldDB" id="A0A366E628"/>
<accession>A0A366E628</accession>
<comment type="caution">
    <text evidence="1">The sequence shown here is derived from an EMBL/GenBank/DDBJ whole genome shotgun (WGS) entry which is preliminary data.</text>
</comment>
<dbReference type="Pfam" id="PF06073">
    <property type="entry name" value="DUF934"/>
    <property type="match status" value="1"/>
</dbReference>
<sequence>MTEETVVSALWSRSGLIEDVFVNLESVEEIIAHEAVIIPLQLWPQISRELLRSHNIRIGVRVEAGEALDTLLDDLKFIEILVLDFPAFNDGRSFSKAARLRSHYGFSGEIRASGAVHIDQIGAMLRAGFDTLQISDARALRRLLAGELHDTGLYYQPVAGGIHGAEQGLAGYSWRRRQGF</sequence>
<dbReference type="RefSeq" id="WP_113943529.1">
    <property type="nucleotide sequence ID" value="NZ_JBHEEG010000002.1"/>
</dbReference>